<dbReference type="GO" id="GO:0006629">
    <property type="term" value="P:lipid metabolic process"/>
    <property type="evidence" value="ECO:0007669"/>
    <property type="project" value="UniProtKB-KW"/>
</dbReference>
<feature type="signal peptide" evidence="6">
    <location>
        <begin position="1"/>
        <end position="19"/>
    </location>
</feature>
<dbReference type="Gene3D" id="3.40.50.1820">
    <property type="entry name" value="alpha/beta hydrolase"/>
    <property type="match status" value="1"/>
</dbReference>
<accession>A0A7S2SGS4</accession>
<dbReference type="GO" id="GO:0016787">
    <property type="term" value="F:hydrolase activity"/>
    <property type="evidence" value="ECO:0007669"/>
    <property type="project" value="UniProtKB-KW"/>
</dbReference>
<sequence>MKFLCCVIASQVLLSVSKGVRVVLVHGLAGFGPEELGPIDYWNDNEQYFIDRGIDVFESTVGPVSSNWDRACELYAQIKGTVVDYGKAHSERHGHKRFGRNFTGKGYAPDWDENNKLHFVGHSMGGQTIRELERLIQEGDAAELAATGDDTSPLFKKQGNWIKSMSTLSTPHDGTPLVKILGDGMVALIKAMIIGFAGISSGSDLEDFYDLDLDQWDLGRHSGEKFFDYLSRVLSSPIWKDNIDFANYDLTIEGSIAAQQKGQHAYPGTHYAGYATEQTEKVIFTSFQIPSLKMSLPMQPFGTMLGSILNSDKDLRENDGLVPLEASKCPQAGYSGVSCTEFTSQDHKWEAGKWHWEKVSKDHMQVIGFTIFQKPDQVYERIANRIVSIEPTLRRRLKSLRGN</sequence>
<dbReference type="InterPro" id="IPR029058">
    <property type="entry name" value="AB_hydrolase_fold"/>
</dbReference>
<reference evidence="8" key="1">
    <citation type="submission" date="2021-01" db="EMBL/GenBank/DDBJ databases">
        <authorList>
            <person name="Corre E."/>
            <person name="Pelletier E."/>
            <person name="Niang G."/>
            <person name="Scheremetjew M."/>
            <person name="Finn R."/>
            <person name="Kale V."/>
            <person name="Holt S."/>
            <person name="Cochrane G."/>
            <person name="Meng A."/>
            <person name="Brown T."/>
            <person name="Cohen L."/>
        </authorList>
    </citation>
    <scope>NUCLEOTIDE SEQUENCE</scope>
    <source>
        <strain evidence="8">NY070348D</strain>
    </source>
</reference>
<feature type="chain" id="PRO_5031052324" description="Lipase-like C-terminal domain-containing protein" evidence="6">
    <location>
        <begin position="20"/>
        <end position="403"/>
    </location>
</feature>
<gene>
    <name evidence="8" type="ORF">QSP1433_LOCUS13988</name>
</gene>
<organism evidence="8">
    <name type="scientific">Mucochytrium quahogii</name>
    <dbReference type="NCBI Taxonomy" id="96639"/>
    <lineage>
        <taxon>Eukaryota</taxon>
        <taxon>Sar</taxon>
        <taxon>Stramenopiles</taxon>
        <taxon>Bigyra</taxon>
        <taxon>Labyrinthulomycetes</taxon>
        <taxon>Thraustochytrida</taxon>
        <taxon>Thraustochytriidae</taxon>
        <taxon>Mucochytrium</taxon>
    </lineage>
</organism>
<dbReference type="AlphaFoldDB" id="A0A7S2SGS4"/>
<name>A0A7S2SGS4_9STRA</name>
<protein>
    <recommendedName>
        <fullName evidence="7">Lipase-like C-terminal domain-containing protein</fullName>
    </recommendedName>
</protein>
<dbReference type="SUPFAM" id="SSF53474">
    <property type="entry name" value="alpha/beta-Hydrolases"/>
    <property type="match status" value="1"/>
</dbReference>
<evidence type="ECO:0000313" key="8">
    <source>
        <dbReference type="EMBL" id="CAD9699663.1"/>
    </source>
</evidence>
<dbReference type="PANTHER" id="PTHR34043">
    <property type="entry name" value="ALPHA/BETA-HYDROLASES SUPERFAMILY PROTEIN"/>
    <property type="match status" value="1"/>
</dbReference>
<evidence type="ECO:0000256" key="1">
    <source>
        <dbReference type="ARBA" id="ARBA00004613"/>
    </source>
</evidence>
<feature type="domain" description="Lipase-like C-terminal" evidence="7">
    <location>
        <begin position="22"/>
        <end position="369"/>
    </location>
</feature>
<keyword evidence="3 6" id="KW-0732">Signal</keyword>
<keyword evidence="5" id="KW-0443">Lipid metabolism</keyword>
<dbReference type="EMBL" id="HBHK01022022">
    <property type="protein sequence ID" value="CAD9699663.1"/>
    <property type="molecule type" value="Transcribed_RNA"/>
</dbReference>
<dbReference type="InterPro" id="IPR056304">
    <property type="entry name" value="Lip-like_C"/>
</dbReference>
<keyword evidence="4" id="KW-0378">Hydrolase</keyword>
<keyword evidence="2" id="KW-0964">Secreted</keyword>
<evidence type="ECO:0000256" key="4">
    <source>
        <dbReference type="ARBA" id="ARBA00022801"/>
    </source>
</evidence>
<proteinExistence type="predicted"/>
<dbReference type="PANTHER" id="PTHR34043:SF3">
    <property type="entry name" value="ALPHA_BETA-HYDROLASES SUPERFAMILY PROTEIN"/>
    <property type="match status" value="1"/>
</dbReference>
<evidence type="ECO:0000256" key="3">
    <source>
        <dbReference type="ARBA" id="ARBA00022729"/>
    </source>
</evidence>
<comment type="subcellular location">
    <subcellularLocation>
        <location evidence="1">Secreted</location>
    </subcellularLocation>
</comment>
<evidence type="ECO:0000259" key="7">
    <source>
        <dbReference type="Pfam" id="PF24708"/>
    </source>
</evidence>
<dbReference type="Pfam" id="PF24708">
    <property type="entry name" value="Lip_C"/>
    <property type="match status" value="1"/>
</dbReference>
<evidence type="ECO:0000256" key="6">
    <source>
        <dbReference type="SAM" id="SignalP"/>
    </source>
</evidence>
<evidence type="ECO:0000256" key="2">
    <source>
        <dbReference type="ARBA" id="ARBA00022525"/>
    </source>
</evidence>
<dbReference type="GO" id="GO:0005576">
    <property type="term" value="C:extracellular region"/>
    <property type="evidence" value="ECO:0007669"/>
    <property type="project" value="UniProtKB-SubCell"/>
</dbReference>
<evidence type="ECO:0000256" key="5">
    <source>
        <dbReference type="ARBA" id="ARBA00023098"/>
    </source>
</evidence>